<evidence type="ECO:0000313" key="4">
    <source>
        <dbReference type="Proteomes" id="UP001501251"/>
    </source>
</evidence>
<dbReference type="Pfam" id="PF21818">
    <property type="entry name" value="DUF6884"/>
    <property type="match status" value="1"/>
</dbReference>
<dbReference type="EMBL" id="BAABAQ010000020">
    <property type="protein sequence ID" value="GAA4209032.1"/>
    <property type="molecule type" value="Genomic_DNA"/>
</dbReference>
<proteinExistence type="predicted"/>
<evidence type="ECO:0000259" key="2">
    <source>
        <dbReference type="Pfam" id="PF21818"/>
    </source>
</evidence>
<feature type="region of interest" description="Disordered" evidence="1">
    <location>
        <begin position="387"/>
        <end position="421"/>
    </location>
</feature>
<evidence type="ECO:0000256" key="1">
    <source>
        <dbReference type="SAM" id="MobiDB-lite"/>
    </source>
</evidence>
<accession>A0ABP8BKL1</accession>
<dbReference type="RefSeq" id="WP_344923070.1">
    <property type="nucleotide sequence ID" value="NZ_BAABAQ010000020.1"/>
</dbReference>
<reference evidence="4" key="1">
    <citation type="journal article" date="2019" name="Int. J. Syst. Evol. Microbiol.">
        <title>The Global Catalogue of Microorganisms (GCM) 10K type strain sequencing project: providing services to taxonomists for standard genome sequencing and annotation.</title>
        <authorList>
            <consortium name="The Broad Institute Genomics Platform"/>
            <consortium name="The Broad Institute Genome Sequencing Center for Infectious Disease"/>
            <person name="Wu L."/>
            <person name="Ma J."/>
        </authorList>
    </citation>
    <scope>NUCLEOTIDE SEQUENCE [LARGE SCALE GENOMIC DNA]</scope>
    <source>
        <strain evidence="4">JCM 17388</strain>
    </source>
</reference>
<evidence type="ECO:0000313" key="3">
    <source>
        <dbReference type="EMBL" id="GAA4209032.1"/>
    </source>
</evidence>
<keyword evidence="4" id="KW-1185">Reference proteome</keyword>
<gene>
    <name evidence="3" type="ORF">GCM10022252_74950</name>
</gene>
<comment type="caution">
    <text evidence="3">The sequence shown here is derived from an EMBL/GenBank/DDBJ whole genome shotgun (WGS) entry which is preliminary data.</text>
</comment>
<name>A0ABP8BKL1_9ACTN</name>
<feature type="compositionally biased region" description="Basic residues" evidence="1">
    <location>
        <begin position="388"/>
        <end position="405"/>
    </location>
</feature>
<sequence>MHNDSPLHAEPTTVVIVPCGGKKLDVPAPAGELYTGSYHRAARRAADALTTNGGRVLILSALHGLVPLDQMLAPYELRAGQPGTVSAETLRAQAAALGIDAYAHITVLGGRAYVELAAQVWPTLTAPLAGTRGIGEQMARLAAIYKPTPAAPSGIDHQAAHQKLQTRRAEQADRETRRRAAYVVADTLRIDHHGRASARFTFPQSTGKTRTAARAAAAHRFAAAYNIATDQLDPATLEASGTPEQVARFASALPRLIELAEGYATLAGRTYGRWERHSSAQPHLEGVDATERRALTRRFRAESFDVVVSALLNPTRPVPQPDEAAPMWEQADTVAAAITSYGWFDITSEADPAEVTHLLETALIDAAPAPGAPVPVALNGVRLLAPRPAHRTTTHRTSRPARRTTTRPAPKPDQLHLFAAA</sequence>
<organism evidence="3 4">
    <name type="scientific">Streptosporangium oxazolinicum</name>
    <dbReference type="NCBI Taxonomy" id="909287"/>
    <lineage>
        <taxon>Bacteria</taxon>
        <taxon>Bacillati</taxon>
        <taxon>Actinomycetota</taxon>
        <taxon>Actinomycetes</taxon>
        <taxon>Streptosporangiales</taxon>
        <taxon>Streptosporangiaceae</taxon>
        <taxon>Streptosporangium</taxon>
    </lineage>
</organism>
<dbReference type="Proteomes" id="UP001501251">
    <property type="component" value="Unassembled WGS sequence"/>
</dbReference>
<feature type="domain" description="DUF6884" evidence="2">
    <location>
        <begin position="14"/>
        <end position="141"/>
    </location>
</feature>
<dbReference type="InterPro" id="IPR049251">
    <property type="entry name" value="DUF6884"/>
</dbReference>
<protein>
    <recommendedName>
        <fullName evidence="2">DUF6884 domain-containing protein</fullName>
    </recommendedName>
</protein>